<dbReference type="InterPro" id="IPR013022">
    <property type="entry name" value="Xyl_isomerase-like_TIM-brl"/>
</dbReference>
<feature type="domain" description="Xylose isomerase-like TIM barrel" evidence="2">
    <location>
        <begin position="30"/>
        <end position="258"/>
    </location>
</feature>
<proteinExistence type="predicted"/>
<accession>A0ABW2MYD3</accession>
<evidence type="ECO:0000259" key="2">
    <source>
        <dbReference type="Pfam" id="PF01261"/>
    </source>
</evidence>
<evidence type="ECO:0000313" key="3">
    <source>
        <dbReference type="EMBL" id="MFC7359718.1"/>
    </source>
</evidence>
<comment type="caution">
    <text evidence="3">The sequence shown here is derived from an EMBL/GenBank/DDBJ whole genome shotgun (WGS) entry which is preliminary data.</text>
</comment>
<protein>
    <submittedName>
        <fullName evidence="3">Sugar phosphate isomerase/epimerase family protein</fullName>
    </submittedName>
</protein>
<dbReference type="Gene3D" id="3.20.20.150">
    <property type="entry name" value="Divalent-metal-dependent TIM barrel enzymes"/>
    <property type="match status" value="1"/>
</dbReference>
<name>A0ABW2MYD3_9ACTN</name>
<organism evidence="3 4">
    <name type="scientific">Nocardioides astragali</name>
    <dbReference type="NCBI Taxonomy" id="1776736"/>
    <lineage>
        <taxon>Bacteria</taxon>
        <taxon>Bacillati</taxon>
        <taxon>Actinomycetota</taxon>
        <taxon>Actinomycetes</taxon>
        <taxon>Propionibacteriales</taxon>
        <taxon>Nocardioidaceae</taxon>
        <taxon>Nocardioides</taxon>
    </lineage>
</organism>
<keyword evidence="1 3" id="KW-0413">Isomerase</keyword>
<dbReference type="PANTHER" id="PTHR43489:SF7">
    <property type="entry name" value="3-DEHYDRO-D-GULOSIDE 4-EPIMERASE-RELATED"/>
    <property type="match status" value="1"/>
</dbReference>
<dbReference type="InterPro" id="IPR036237">
    <property type="entry name" value="Xyl_isomerase-like_sf"/>
</dbReference>
<reference evidence="4" key="1">
    <citation type="journal article" date="2019" name="Int. J. Syst. Evol. Microbiol.">
        <title>The Global Catalogue of Microorganisms (GCM) 10K type strain sequencing project: providing services to taxonomists for standard genome sequencing and annotation.</title>
        <authorList>
            <consortium name="The Broad Institute Genomics Platform"/>
            <consortium name="The Broad Institute Genome Sequencing Center for Infectious Disease"/>
            <person name="Wu L."/>
            <person name="Ma J."/>
        </authorList>
    </citation>
    <scope>NUCLEOTIDE SEQUENCE [LARGE SCALE GENOMIC DNA]</scope>
    <source>
        <strain evidence="4">FCH27</strain>
    </source>
</reference>
<sequence>MRSPRPIGVNTWVWTSPLTDDRLAALAPRVAGWGFDAIELPVEEVGDWDAQQAAKLLESLGLTATLVAAMRPGRELVVADSRTIAATRDYLCRLVDIAHTVSSPVVAGPLYASVGRTWRMTESERRACYSQLRENLAPVVEHAHGAGVTIAVEPLNRFETSVINTVDQAIEALDGLPTDACGLGLDTFHMNIEEQDIPAAIRRAGDRVAHVQVCGNDRGAPGADHIDWPGIVEALDEVGYEGPMTIESFTQDNETMATAASIWRPLARSQDAIAVDGLSFLTGLVRGGMPVAR</sequence>
<dbReference type="Proteomes" id="UP001596524">
    <property type="component" value="Unassembled WGS sequence"/>
</dbReference>
<dbReference type="InterPro" id="IPR050417">
    <property type="entry name" value="Sugar_Epim/Isomerase"/>
</dbReference>
<dbReference type="PANTHER" id="PTHR43489">
    <property type="entry name" value="ISOMERASE"/>
    <property type="match status" value="1"/>
</dbReference>
<dbReference type="GO" id="GO:0016853">
    <property type="term" value="F:isomerase activity"/>
    <property type="evidence" value="ECO:0007669"/>
    <property type="project" value="UniProtKB-KW"/>
</dbReference>
<gene>
    <name evidence="3" type="ORF">ACFQO6_05495</name>
</gene>
<evidence type="ECO:0000313" key="4">
    <source>
        <dbReference type="Proteomes" id="UP001596524"/>
    </source>
</evidence>
<evidence type="ECO:0000256" key="1">
    <source>
        <dbReference type="ARBA" id="ARBA00023235"/>
    </source>
</evidence>
<dbReference type="Pfam" id="PF01261">
    <property type="entry name" value="AP_endonuc_2"/>
    <property type="match status" value="1"/>
</dbReference>
<dbReference type="EMBL" id="JBHTCH010000004">
    <property type="protein sequence ID" value="MFC7359718.1"/>
    <property type="molecule type" value="Genomic_DNA"/>
</dbReference>
<keyword evidence="4" id="KW-1185">Reference proteome</keyword>
<dbReference type="SUPFAM" id="SSF51658">
    <property type="entry name" value="Xylose isomerase-like"/>
    <property type="match status" value="1"/>
</dbReference>
<dbReference type="RefSeq" id="WP_255889833.1">
    <property type="nucleotide sequence ID" value="NZ_JAFMZM010000002.1"/>
</dbReference>